<accession>A0A7Y6A4W1</accession>
<protein>
    <submittedName>
        <fullName evidence="2">Nuclear transport factor 2 family protein</fullName>
    </submittedName>
</protein>
<dbReference type="InterPro" id="IPR037401">
    <property type="entry name" value="SnoaL-like"/>
</dbReference>
<feature type="domain" description="SnoaL-like" evidence="1">
    <location>
        <begin position="10"/>
        <end position="103"/>
    </location>
</feature>
<evidence type="ECO:0000313" key="2">
    <source>
        <dbReference type="EMBL" id="NUU19782.1"/>
    </source>
</evidence>
<gene>
    <name evidence="2" type="ORF">HP550_21270</name>
</gene>
<dbReference type="RefSeq" id="WP_175349675.1">
    <property type="nucleotide sequence ID" value="NZ_JABMCI010000071.1"/>
</dbReference>
<dbReference type="EMBL" id="JABMCI010000071">
    <property type="protein sequence ID" value="NUU19782.1"/>
    <property type="molecule type" value="Genomic_DNA"/>
</dbReference>
<dbReference type="AlphaFoldDB" id="A0A7Y6A4W1"/>
<dbReference type="SUPFAM" id="SSF54427">
    <property type="entry name" value="NTF2-like"/>
    <property type="match status" value="1"/>
</dbReference>
<sequence>MSESENRAVVERLIQCLNDHKIEVMDDLFHEDAVMDWPQSGETIVGGDARRAVYGAFPVLPTITPRRLLAAGDLVVAEATLDYDGPVFHSTFIFELRDGRIARETAYWAEPFDPPAWRAQWVTLDGT</sequence>
<dbReference type="Pfam" id="PF12680">
    <property type="entry name" value="SnoaL_2"/>
    <property type="match status" value="1"/>
</dbReference>
<keyword evidence="3" id="KW-1185">Reference proteome</keyword>
<reference evidence="2 3" key="1">
    <citation type="submission" date="2020-05" db="EMBL/GenBank/DDBJ databases">
        <title>Genome Sequencing of Type Strains.</title>
        <authorList>
            <person name="Lemaire J.F."/>
            <person name="Inderbitzin P."/>
            <person name="Gregorio O.A."/>
            <person name="Collins S.B."/>
            <person name="Wespe N."/>
            <person name="Knight-Connoni V."/>
        </authorList>
    </citation>
    <scope>NUCLEOTIDE SEQUENCE [LARGE SCALE GENOMIC DNA]</scope>
    <source>
        <strain evidence="2 3">ATCC 25174</strain>
    </source>
</reference>
<comment type="caution">
    <text evidence="2">The sequence shown here is derived from an EMBL/GenBank/DDBJ whole genome shotgun (WGS) entry which is preliminary data.</text>
</comment>
<dbReference type="InterPro" id="IPR032710">
    <property type="entry name" value="NTF2-like_dom_sf"/>
</dbReference>
<name>A0A7Y6A4W1_9CELL</name>
<dbReference type="Gene3D" id="3.10.450.50">
    <property type="match status" value="1"/>
</dbReference>
<evidence type="ECO:0000313" key="3">
    <source>
        <dbReference type="Proteomes" id="UP000565724"/>
    </source>
</evidence>
<dbReference type="Proteomes" id="UP000565724">
    <property type="component" value="Unassembled WGS sequence"/>
</dbReference>
<evidence type="ECO:0000259" key="1">
    <source>
        <dbReference type="Pfam" id="PF12680"/>
    </source>
</evidence>
<proteinExistence type="predicted"/>
<organism evidence="2 3">
    <name type="scientific">Cellulomonas humilata</name>
    <dbReference type="NCBI Taxonomy" id="144055"/>
    <lineage>
        <taxon>Bacteria</taxon>
        <taxon>Bacillati</taxon>
        <taxon>Actinomycetota</taxon>
        <taxon>Actinomycetes</taxon>
        <taxon>Micrococcales</taxon>
        <taxon>Cellulomonadaceae</taxon>
        <taxon>Cellulomonas</taxon>
    </lineage>
</organism>